<keyword evidence="1" id="KW-0472">Membrane</keyword>
<feature type="transmembrane region" description="Helical" evidence="1">
    <location>
        <begin position="28"/>
        <end position="51"/>
    </location>
</feature>
<keyword evidence="1" id="KW-0812">Transmembrane</keyword>
<feature type="transmembrane region" description="Helical" evidence="1">
    <location>
        <begin position="141"/>
        <end position="163"/>
    </location>
</feature>
<feature type="transmembrane region" description="Helical" evidence="1">
    <location>
        <begin position="342"/>
        <end position="360"/>
    </location>
</feature>
<proteinExistence type="predicted"/>
<dbReference type="AlphaFoldDB" id="A0A5J4QP71"/>
<feature type="transmembrane region" description="Helical" evidence="1">
    <location>
        <begin position="92"/>
        <end position="121"/>
    </location>
</feature>
<evidence type="ECO:0000256" key="1">
    <source>
        <dbReference type="SAM" id="Phobius"/>
    </source>
</evidence>
<protein>
    <submittedName>
        <fullName evidence="2">Uncharacterized protein</fullName>
    </submittedName>
</protein>
<feature type="transmembrane region" description="Helical" evidence="1">
    <location>
        <begin position="267"/>
        <end position="288"/>
    </location>
</feature>
<feature type="transmembrane region" description="Helical" evidence="1">
    <location>
        <begin position="308"/>
        <end position="330"/>
    </location>
</feature>
<feature type="transmembrane region" description="Helical" evidence="1">
    <location>
        <begin position="175"/>
        <end position="201"/>
    </location>
</feature>
<gene>
    <name evidence="2" type="ORF">EZS27_027413</name>
</gene>
<accession>A0A5J4QP71</accession>
<comment type="caution">
    <text evidence="2">The sequence shown here is derived from an EMBL/GenBank/DDBJ whole genome shotgun (WGS) entry which is preliminary data.</text>
</comment>
<keyword evidence="1" id="KW-1133">Transmembrane helix</keyword>
<feature type="transmembrane region" description="Helical" evidence="1">
    <location>
        <begin position="207"/>
        <end position="232"/>
    </location>
</feature>
<feature type="transmembrane region" description="Helical" evidence="1">
    <location>
        <begin position="57"/>
        <end position="80"/>
    </location>
</feature>
<feature type="transmembrane region" description="Helical" evidence="1">
    <location>
        <begin position="366"/>
        <end position="383"/>
    </location>
</feature>
<evidence type="ECO:0000313" key="2">
    <source>
        <dbReference type="EMBL" id="KAA6323115.1"/>
    </source>
</evidence>
<dbReference type="EMBL" id="SNRY01002881">
    <property type="protein sequence ID" value="KAA6323115.1"/>
    <property type="molecule type" value="Genomic_DNA"/>
</dbReference>
<sequence length="394" mass="45282">MIAFPIIICCGISSIYRKWFYEEMRNPFLIKIFFFQLLLVCIGLCFSIIHLTFDYSYIQVIFTQQIHAIAGIFLIIYLKNRLHFSSMDVEKYIVYAYLVQSVIQLVASVSPSLVSVLVLFSRATKFQETAAGIRGLALSSATGWSLGLSYGLVYIIFVKRFLLYKVGISKMIIGILLLAGTFFAGRSGFVGAAIGVLFLILNNNQSFTLKFFLIIKGIFFIVVFCIFFYLLFPVLTNHLIERVFPFAFEPFYKLAYNDRFATGSTDVLLRMWSVPISFIEVLCGTGYFTDPITGAYFMGPDVGVLRNLFYWGIGGYLLVIIYQIVLIQPIRYINEKASTSKYNMILYQYAIMLYLFLLELKAMTIGFNKMTFSIVFLLSYFYFEDYRSSCYNTK</sequence>
<organism evidence="2">
    <name type="scientific">termite gut metagenome</name>
    <dbReference type="NCBI Taxonomy" id="433724"/>
    <lineage>
        <taxon>unclassified sequences</taxon>
        <taxon>metagenomes</taxon>
        <taxon>organismal metagenomes</taxon>
    </lineage>
</organism>
<reference evidence="2" key="1">
    <citation type="submission" date="2019-03" db="EMBL/GenBank/DDBJ databases">
        <title>Single cell metagenomics reveals metabolic interactions within the superorganism composed of flagellate Streblomastix strix and complex community of Bacteroidetes bacteria on its surface.</title>
        <authorList>
            <person name="Treitli S.C."/>
            <person name="Kolisko M."/>
            <person name="Husnik F."/>
            <person name="Keeling P."/>
            <person name="Hampl V."/>
        </authorList>
    </citation>
    <scope>NUCLEOTIDE SEQUENCE</scope>
    <source>
        <strain evidence="2">STM</strain>
    </source>
</reference>
<name>A0A5J4QP71_9ZZZZ</name>